<evidence type="ECO:0000313" key="1">
    <source>
        <dbReference type="EMBL" id="MDA3625190.1"/>
    </source>
</evidence>
<proteinExistence type="predicted"/>
<protein>
    <submittedName>
        <fullName evidence="1">Uncharacterized protein</fullName>
    </submittedName>
</protein>
<comment type="caution">
    <text evidence="1">The sequence shown here is derived from an EMBL/GenBank/DDBJ whole genome shotgun (WGS) entry which is preliminary data.</text>
</comment>
<accession>A0ABT4UTZ8</accession>
<evidence type="ECO:0000313" key="2">
    <source>
        <dbReference type="Proteomes" id="UP001210380"/>
    </source>
</evidence>
<dbReference type="EMBL" id="JAQGLA010000007">
    <property type="protein sequence ID" value="MDA3625190.1"/>
    <property type="molecule type" value="Genomic_DNA"/>
</dbReference>
<name>A0ABT4UTZ8_9PSEU</name>
<dbReference type="RefSeq" id="WP_270947769.1">
    <property type="nucleotide sequence ID" value="NZ_JAQGLA010000007.1"/>
</dbReference>
<organism evidence="1 2">
    <name type="scientific">Saccharopolyspora oryzae</name>
    <dbReference type="NCBI Taxonomy" id="2997343"/>
    <lineage>
        <taxon>Bacteria</taxon>
        <taxon>Bacillati</taxon>
        <taxon>Actinomycetota</taxon>
        <taxon>Actinomycetes</taxon>
        <taxon>Pseudonocardiales</taxon>
        <taxon>Pseudonocardiaceae</taxon>
        <taxon>Saccharopolyspora</taxon>
    </lineage>
</organism>
<dbReference type="Proteomes" id="UP001210380">
    <property type="component" value="Unassembled WGS sequence"/>
</dbReference>
<sequence length="394" mass="45308">MNIAKRRALEKAAYREGVYPTRVFPVLFPVHEIEVRATIRTGRDYALIDKFLERSIAEGGITTIPHLAEFLRLDPVLVDRAVRVLRRIGHLDPHGDQLVLTDLARESLKANTCYEIRHEDRRKIYFDGYTSQPMHRRYYQSSSPFLAPAEATALRDMRFTQLSSFRPFRREALTALARNPDREKFNLPMAVENPQEVQPECVFLPLYLVRAVTRGGHERYLAYSETNGSELDEELSALCTELPEIDSTLQNERRPVSEQRALVESWLARKAPAGRVPFQHPDGSWQADFEAGDFQPDGSRRVGDVGSFVDLGDVVVRVWCQDHAVRRRAVLERAKSLLGNFRYRSQNRADRLRLIGDQLEFPGLDESRLRALAVEDGQHDLVQQLERLLDHPDR</sequence>
<reference evidence="1 2" key="1">
    <citation type="submission" date="2022-11" db="EMBL/GenBank/DDBJ databases">
        <title>Draft genome sequence of Saccharopolyspora sp. WRP15-2 isolated from rhizosphere soils of wild rice in Thailand.</title>
        <authorList>
            <person name="Duangmal K."/>
            <person name="Kammanee S."/>
            <person name="Muangham S."/>
        </authorList>
    </citation>
    <scope>NUCLEOTIDE SEQUENCE [LARGE SCALE GENOMIC DNA]</scope>
    <source>
        <strain evidence="1 2">WRP15-2</strain>
    </source>
</reference>
<gene>
    <name evidence="1" type="ORF">OU415_07070</name>
</gene>
<keyword evidence="2" id="KW-1185">Reference proteome</keyword>